<evidence type="ECO:0000313" key="9">
    <source>
        <dbReference type="RefSeq" id="XP_015264720.1"/>
    </source>
</evidence>
<keyword evidence="8" id="KW-1185">Reference proteome</keyword>
<keyword evidence="6" id="KW-0694">RNA-binding</keyword>
<protein>
    <submittedName>
        <fullName evidence="9">Insulin-like growth factor 2 mRNA-binding protein 1 isoform X3</fullName>
    </submittedName>
</protein>
<dbReference type="Pfam" id="PF00013">
    <property type="entry name" value="KH_1"/>
    <property type="match status" value="3"/>
</dbReference>
<dbReference type="PROSITE" id="PS50084">
    <property type="entry name" value="KH_TYPE_1"/>
    <property type="match status" value="3"/>
</dbReference>
<sequence length="438" mass="48589">MNKLYIGNLNENVTPADLEKVFNDHKISFSGQFLVKSGYAFVDCPDDQWAMKAIETFSGKVELLGKHLEIEHSVPKKQRSRKIQIRNIPPQLRWEVLDGLLAQYGTVENCEQVNTDSETAVVNVTYANREQTRHADEVPLKILAHNNFVGRLIGKEGRNLKKVEQDTETKITISSLQDLTLYNPERTITVKGSIENCCRAEQEIMKKVREAYENDVAAMSLQSHLIPGLNLAAVGLFPASSNAVPPPPSSVSGAAPYSSFLQPPEQETVHVFIPAQAVGAIIGKKGQHIKQLSRFASASIKIAPPETPDSKVRMVIITGPPEAQFKAQGRIYGKLKEENFFGPKEEVKLETHIRVPASAAGRVIGKGGKTVNELQNLTAAEVVVPRDQTPDENEQVIVKIIGHFYASQMAQRKIRDILAQVKQQHQKGQNSQTQARRK</sequence>
<evidence type="ECO:0000256" key="2">
    <source>
        <dbReference type="ARBA" id="ARBA00022448"/>
    </source>
</evidence>
<keyword evidence="4" id="KW-0509">mRNA transport</keyword>
<evidence type="ECO:0000256" key="1">
    <source>
        <dbReference type="ARBA" id="ARBA00009094"/>
    </source>
</evidence>
<gene>
    <name evidence="9" type="primary">IGF2BP1</name>
</gene>
<reference evidence="9" key="1">
    <citation type="submission" date="2025-08" db="UniProtKB">
        <authorList>
            <consortium name="RefSeq"/>
        </authorList>
    </citation>
    <scope>IDENTIFICATION</scope>
</reference>
<dbReference type="SUPFAM" id="SSF54928">
    <property type="entry name" value="RNA-binding domain, RBD"/>
    <property type="match status" value="1"/>
</dbReference>
<dbReference type="InterPro" id="IPR004087">
    <property type="entry name" value="KH_dom"/>
</dbReference>
<dbReference type="InterPro" id="IPR012677">
    <property type="entry name" value="Nucleotide-bd_a/b_plait_sf"/>
</dbReference>
<proteinExistence type="inferred from homology"/>
<dbReference type="InterPro" id="IPR004088">
    <property type="entry name" value="KH_dom_type_1"/>
</dbReference>
<dbReference type="Gene3D" id="3.30.1370.10">
    <property type="entry name" value="K Homology domain, type 1"/>
    <property type="match status" value="1"/>
</dbReference>
<dbReference type="CDD" id="cd22493">
    <property type="entry name" value="KH-I_IGF2BP1_rpt2"/>
    <property type="match status" value="1"/>
</dbReference>
<dbReference type="GeneID" id="107108724"/>
<dbReference type="InterPro" id="IPR036612">
    <property type="entry name" value="KH_dom_type_1_sf"/>
</dbReference>
<accession>A0ABM1JTD3</accession>
<keyword evidence="2" id="KW-0813">Transport</keyword>
<evidence type="ECO:0000313" key="8">
    <source>
        <dbReference type="Proteomes" id="UP000694871"/>
    </source>
</evidence>
<keyword evidence="3" id="KW-0677">Repeat</keyword>
<dbReference type="CDD" id="cd22499">
    <property type="entry name" value="KH-I_IGF2BP1_rpt4"/>
    <property type="match status" value="1"/>
</dbReference>
<dbReference type="SMART" id="SM00322">
    <property type="entry name" value="KH"/>
    <property type="match status" value="3"/>
</dbReference>
<dbReference type="Pfam" id="PF00076">
    <property type="entry name" value="RRM_1"/>
    <property type="match status" value="1"/>
</dbReference>
<evidence type="ECO:0000256" key="3">
    <source>
        <dbReference type="ARBA" id="ARBA00022737"/>
    </source>
</evidence>
<dbReference type="RefSeq" id="XP_015264720.1">
    <property type="nucleotide sequence ID" value="XM_015409234.1"/>
</dbReference>
<evidence type="ECO:0000256" key="5">
    <source>
        <dbReference type="ARBA" id="ARBA00022845"/>
    </source>
</evidence>
<dbReference type="SUPFAM" id="SSF54791">
    <property type="entry name" value="Eukaryotic type KH-domain (KH-domain type I)"/>
    <property type="match status" value="3"/>
</dbReference>
<feature type="domain" description="RRM" evidence="7">
    <location>
        <begin position="2"/>
        <end position="75"/>
    </location>
</feature>
<evidence type="ECO:0000256" key="4">
    <source>
        <dbReference type="ARBA" id="ARBA00022816"/>
    </source>
</evidence>
<dbReference type="Gene3D" id="3.30.70.330">
    <property type="match status" value="2"/>
</dbReference>
<name>A0ABM1JTD3_GEKJA</name>
<organism evidence="8 9">
    <name type="scientific">Gekko japonicus</name>
    <name type="common">Schlegel's Japanese gecko</name>
    <dbReference type="NCBI Taxonomy" id="146911"/>
    <lineage>
        <taxon>Eukaryota</taxon>
        <taxon>Metazoa</taxon>
        <taxon>Chordata</taxon>
        <taxon>Craniata</taxon>
        <taxon>Vertebrata</taxon>
        <taxon>Euteleostomi</taxon>
        <taxon>Lepidosauria</taxon>
        <taxon>Squamata</taxon>
        <taxon>Bifurcata</taxon>
        <taxon>Gekkota</taxon>
        <taxon>Gekkonidae</taxon>
        <taxon>Gekkoninae</taxon>
        <taxon>Gekko</taxon>
    </lineage>
</organism>
<dbReference type="InterPro" id="IPR000504">
    <property type="entry name" value="RRM_dom"/>
</dbReference>
<dbReference type="SMART" id="SM00360">
    <property type="entry name" value="RRM"/>
    <property type="match status" value="2"/>
</dbReference>
<dbReference type="CDD" id="cd22496">
    <property type="entry name" value="KH-I_IGF2BP1_rpt3"/>
    <property type="match status" value="1"/>
</dbReference>
<dbReference type="PROSITE" id="PS50102">
    <property type="entry name" value="RRM"/>
    <property type="match status" value="1"/>
</dbReference>
<evidence type="ECO:0000259" key="7">
    <source>
        <dbReference type="PROSITE" id="PS50102"/>
    </source>
</evidence>
<dbReference type="PANTHER" id="PTHR10288">
    <property type="entry name" value="KH DOMAIN CONTAINING RNA BINDING PROTEIN"/>
    <property type="match status" value="1"/>
</dbReference>
<dbReference type="InterPro" id="IPR035979">
    <property type="entry name" value="RBD_domain_sf"/>
</dbReference>
<evidence type="ECO:0000256" key="6">
    <source>
        <dbReference type="PROSITE-ProRule" id="PRU00176"/>
    </source>
</evidence>
<dbReference type="Gene3D" id="3.30.310.210">
    <property type="match status" value="1"/>
</dbReference>
<keyword evidence="5" id="KW-0810">Translation regulation</keyword>
<comment type="similarity">
    <text evidence="1">Belongs to the RRM IMP/VICKZ family.</text>
</comment>
<dbReference type="Proteomes" id="UP000694871">
    <property type="component" value="Unplaced"/>
</dbReference>